<evidence type="ECO:0000256" key="1">
    <source>
        <dbReference type="SAM" id="MobiDB-lite"/>
    </source>
</evidence>
<sequence>MSSDRATSKPAPTRPSVTNTPTKASTKTSTRPKARWPQHPTWTGRFDFATAYRPPHFVHWESNDKVSYWYPCIRPSRPSLKNGIGERWKWTFESHRCCHEARTHGPVHIAEVHWPAPEPGNPPLVITREYLIVTLQMLMNRFEQPQAMARALDRALAPWAKHWIGQEDLYKEAVDAVVDLKMAAGKLYECALWYSRYLDFLADAESSGHLPDKWNQHDAPVTREGFVYRWKREAPVQGGTISTYPFTLAHMVKLTGPLPLSRQDDAIVDRAFDLQEQFEDELLRRGLVDDDGARVKSAHGHGHSSKDRALVEMNMNNHDDMAAYRNAGDVPKDDGDIVESSPERRTLAQVGGSIWITLGALNQQYRRPQ</sequence>
<reference evidence="2 3" key="1">
    <citation type="submission" date="2018-11" db="EMBL/GenBank/DDBJ databases">
        <title>Genome sequence of Apiotrichum porosum DSM 27194.</title>
        <authorList>
            <person name="Aliyu H."/>
            <person name="Gorte O."/>
            <person name="Ochsenreither K."/>
        </authorList>
    </citation>
    <scope>NUCLEOTIDE SEQUENCE [LARGE SCALE GENOMIC DNA]</scope>
    <source>
        <strain evidence="2 3">DSM 27194</strain>
    </source>
</reference>
<dbReference type="Proteomes" id="UP000279236">
    <property type="component" value="Unassembled WGS sequence"/>
</dbReference>
<organism evidence="2 3">
    <name type="scientific">Apiotrichum porosum</name>
    <dbReference type="NCBI Taxonomy" id="105984"/>
    <lineage>
        <taxon>Eukaryota</taxon>
        <taxon>Fungi</taxon>
        <taxon>Dikarya</taxon>
        <taxon>Basidiomycota</taxon>
        <taxon>Agaricomycotina</taxon>
        <taxon>Tremellomycetes</taxon>
        <taxon>Trichosporonales</taxon>
        <taxon>Trichosporonaceae</taxon>
        <taxon>Apiotrichum</taxon>
    </lineage>
</organism>
<keyword evidence="3" id="KW-1185">Reference proteome</keyword>
<dbReference type="AlphaFoldDB" id="A0A427XZ04"/>
<dbReference type="EMBL" id="RSCE01000003">
    <property type="protein sequence ID" value="RSH84106.1"/>
    <property type="molecule type" value="Genomic_DNA"/>
</dbReference>
<accession>A0A427XZ04</accession>
<evidence type="ECO:0000313" key="3">
    <source>
        <dbReference type="Proteomes" id="UP000279236"/>
    </source>
</evidence>
<gene>
    <name evidence="2" type="ORF">EHS24_005603</name>
</gene>
<name>A0A427XZ04_9TREE</name>
<feature type="compositionally biased region" description="Polar residues" evidence="1">
    <location>
        <begin position="15"/>
        <end position="29"/>
    </location>
</feature>
<dbReference type="RefSeq" id="XP_028477554.1">
    <property type="nucleotide sequence ID" value="XM_028621102.1"/>
</dbReference>
<comment type="caution">
    <text evidence="2">The sequence shown here is derived from an EMBL/GenBank/DDBJ whole genome shotgun (WGS) entry which is preliminary data.</text>
</comment>
<feature type="region of interest" description="Disordered" evidence="1">
    <location>
        <begin position="1"/>
        <end position="37"/>
    </location>
</feature>
<proteinExistence type="predicted"/>
<evidence type="ECO:0000313" key="2">
    <source>
        <dbReference type="EMBL" id="RSH84106.1"/>
    </source>
</evidence>
<dbReference type="GeneID" id="39590146"/>
<protein>
    <submittedName>
        <fullName evidence="2">Uncharacterized protein</fullName>
    </submittedName>
</protein>